<protein>
    <recommendedName>
        <fullName evidence="4">DUF3311 domain-containing protein</fullName>
    </recommendedName>
</protein>
<accession>A0ABX5XUU1</accession>
<evidence type="ECO:0000313" key="3">
    <source>
        <dbReference type="Proteomes" id="UP000318081"/>
    </source>
</evidence>
<evidence type="ECO:0000313" key="2">
    <source>
        <dbReference type="EMBL" id="QDV83634.1"/>
    </source>
</evidence>
<reference evidence="2 3" key="1">
    <citation type="submission" date="2019-02" db="EMBL/GenBank/DDBJ databases">
        <title>Deep-cultivation of Planctomycetes and their phenomic and genomic characterization uncovers novel biology.</title>
        <authorList>
            <person name="Wiegand S."/>
            <person name="Jogler M."/>
            <person name="Boedeker C."/>
            <person name="Pinto D."/>
            <person name="Vollmers J."/>
            <person name="Rivas-Marin E."/>
            <person name="Kohn T."/>
            <person name="Peeters S.H."/>
            <person name="Heuer A."/>
            <person name="Rast P."/>
            <person name="Oberbeckmann S."/>
            <person name="Bunk B."/>
            <person name="Jeske O."/>
            <person name="Meyerdierks A."/>
            <person name="Storesund J.E."/>
            <person name="Kallscheuer N."/>
            <person name="Luecker S."/>
            <person name="Lage O.M."/>
            <person name="Pohl T."/>
            <person name="Merkel B.J."/>
            <person name="Hornburger P."/>
            <person name="Mueller R.-W."/>
            <person name="Bruemmer F."/>
            <person name="Labrenz M."/>
            <person name="Spormann A.M."/>
            <person name="Op den Camp H."/>
            <person name="Overmann J."/>
            <person name="Amann R."/>
            <person name="Jetten M.S.M."/>
            <person name="Mascher T."/>
            <person name="Medema M.H."/>
            <person name="Devos D.P."/>
            <person name="Kaster A.-K."/>
            <person name="Ovreas L."/>
            <person name="Rohde M."/>
            <person name="Galperin M.Y."/>
            <person name="Jogler C."/>
        </authorList>
    </citation>
    <scope>NUCLEOTIDE SEQUENCE [LARGE SCALE GENOMIC DNA]</scope>
    <source>
        <strain evidence="2 3">TBK1r</strain>
    </source>
</reference>
<keyword evidence="1" id="KW-1133">Transmembrane helix</keyword>
<keyword evidence="3" id="KW-1185">Reference proteome</keyword>
<dbReference type="Pfam" id="PF11755">
    <property type="entry name" value="DUF3311"/>
    <property type="match status" value="1"/>
</dbReference>
<name>A0ABX5XUU1_9BACT</name>
<feature type="transmembrane region" description="Helical" evidence="1">
    <location>
        <begin position="27"/>
        <end position="53"/>
    </location>
</feature>
<keyword evidence="1" id="KW-0472">Membrane</keyword>
<gene>
    <name evidence="2" type="ORF">TBK1r_25760</name>
</gene>
<sequence>MKYLVWGLVVLLVVLHQDLWNWDNDRLVFGFMPVTLAYHAGISIAASVVWFLATKFAWPSDLEGVTKSASETEHSEAVS</sequence>
<dbReference type="EMBL" id="CP036432">
    <property type="protein sequence ID" value="QDV83634.1"/>
    <property type="molecule type" value="Genomic_DNA"/>
</dbReference>
<dbReference type="RefSeq" id="WP_145210736.1">
    <property type="nucleotide sequence ID" value="NZ_CP036432.1"/>
</dbReference>
<organism evidence="2 3">
    <name type="scientific">Stieleria magnilauensis</name>
    <dbReference type="NCBI Taxonomy" id="2527963"/>
    <lineage>
        <taxon>Bacteria</taxon>
        <taxon>Pseudomonadati</taxon>
        <taxon>Planctomycetota</taxon>
        <taxon>Planctomycetia</taxon>
        <taxon>Pirellulales</taxon>
        <taxon>Pirellulaceae</taxon>
        <taxon>Stieleria</taxon>
    </lineage>
</organism>
<evidence type="ECO:0008006" key="4">
    <source>
        <dbReference type="Google" id="ProtNLM"/>
    </source>
</evidence>
<dbReference type="InterPro" id="IPR021741">
    <property type="entry name" value="DUF3311"/>
</dbReference>
<keyword evidence="1" id="KW-0812">Transmembrane</keyword>
<dbReference type="Proteomes" id="UP000318081">
    <property type="component" value="Chromosome"/>
</dbReference>
<proteinExistence type="predicted"/>
<evidence type="ECO:0000256" key="1">
    <source>
        <dbReference type="SAM" id="Phobius"/>
    </source>
</evidence>